<keyword evidence="1" id="KW-0812">Transmembrane</keyword>
<evidence type="ECO:0000256" key="1">
    <source>
        <dbReference type="SAM" id="Phobius"/>
    </source>
</evidence>
<feature type="transmembrane region" description="Helical" evidence="1">
    <location>
        <begin position="124"/>
        <end position="142"/>
    </location>
</feature>
<accession>A0A450TGW0</accession>
<feature type="transmembrane region" description="Helical" evidence="1">
    <location>
        <begin position="219"/>
        <end position="246"/>
    </location>
</feature>
<feature type="transmembrane region" description="Helical" evidence="1">
    <location>
        <begin position="26"/>
        <end position="44"/>
    </location>
</feature>
<dbReference type="AlphaFoldDB" id="A0A450TGW0"/>
<feature type="transmembrane region" description="Helical" evidence="1">
    <location>
        <begin position="252"/>
        <end position="278"/>
    </location>
</feature>
<dbReference type="EMBL" id="CAADFE010000009">
    <property type="protein sequence ID" value="VFJ66422.1"/>
    <property type="molecule type" value="Genomic_DNA"/>
</dbReference>
<evidence type="ECO:0000313" key="2">
    <source>
        <dbReference type="EMBL" id="VFJ66422.1"/>
    </source>
</evidence>
<gene>
    <name evidence="2" type="ORF">BECKFW1821C_GA0114237_100960</name>
</gene>
<feature type="transmembrane region" description="Helical" evidence="1">
    <location>
        <begin position="179"/>
        <end position="199"/>
    </location>
</feature>
<feature type="transmembrane region" description="Helical" evidence="1">
    <location>
        <begin position="64"/>
        <end position="84"/>
    </location>
</feature>
<proteinExistence type="predicted"/>
<keyword evidence="1" id="KW-0472">Membrane</keyword>
<name>A0A450TGW0_9GAMM</name>
<keyword evidence="1" id="KW-1133">Transmembrane helix</keyword>
<protein>
    <submittedName>
        <fullName evidence="2">Uncharacterized protein</fullName>
    </submittedName>
</protein>
<sequence>MRDKKLIHIRLITRGFRGDGTPHKSVLFIIIGVAVAQAIAVFGGSLADGTFILPNNGVGLLEHYGIWAILVTDPLLLILTALAYRKFNLVMETLPFSENFDAARQIENPLKDYLEFLHMEGKSVYVYISLVLVGVLSWINNIHQTIDPLSFYGNDVFDAYQYTWGFIVNKFNLFSSWVFVYPLVGFFLVSMSVSTRLLLEKCISMNVLKPNILHPDGCYGLSSLGSLNISLLGPYLFTYLTIFALLSTHEDQYASIIAPLVLLTTVFIIVSFITISPITRIGKGAKRQAHERLTSKNKEIERNEIEIDNRFSVERICYIYSSASPYTNSTKYVVNIMRITPVTLTLYKVFF</sequence>
<reference evidence="2" key="1">
    <citation type="submission" date="2019-02" db="EMBL/GenBank/DDBJ databases">
        <authorList>
            <person name="Gruber-Vodicka R. H."/>
            <person name="Seah K. B. B."/>
        </authorList>
    </citation>
    <scope>NUCLEOTIDE SEQUENCE</scope>
    <source>
        <strain evidence="2">BECK_BZ131</strain>
    </source>
</reference>
<organism evidence="2">
    <name type="scientific">Candidatus Kentrum sp. FW</name>
    <dbReference type="NCBI Taxonomy" id="2126338"/>
    <lineage>
        <taxon>Bacteria</taxon>
        <taxon>Pseudomonadati</taxon>
        <taxon>Pseudomonadota</taxon>
        <taxon>Gammaproteobacteria</taxon>
        <taxon>Candidatus Kentrum</taxon>
    </lineage>
</organism>